<dbReference type="GO" id="GO:0005634">
    <property type="term" value="C:nucleus"/>
    <property type="evidence" value="ECO:0007669"/>
    <property type="project" value="TreeGrafter"/>
</dbReference>
<feature type="binding site" evidence="6">
    <location>
        <position position="109"/>
    </location>
    <ligand>
        <name>S-adenosyl-L-methionine</name>
        <dbReference type="ChEBI" id="CHEBI:59789"/>
    </ligand>
</feature>
<dbReference type="InterPro" id="IPR029063">
    <property type="entry name" value="SAM-dependent_MTases_sf"/>
</dbReference>
<dbReference type="Pfam" id="PF05971">
    <property type="entry name" value="Methyltransf_10"/>
    <property type="match status" value="1"/>
</dbReference>
<dbReference type="GO" id="GO:0070475">
    <property type="term" value="P:rRNA base methylation"/>
    <property type="evidence" value="ECO:0007669"/>
    <property type="project" value="TreeGrafter"/>
</dbReference>
<dbReference type="InterPro" id="IPR017182">
    <property type="entry name" value="METTL16/PsiM"/>
</dbReference>
<keyword evidence="3 5" id="KW-0808">Transferase</keyword>
<gene>
    <name evidence="9 10" type="primary">LOC112684188</name>
</gene>
<sequence length="443" mass="50849">MSTTNRFMHPRNMYRTPPDFKQLAAEYPEFKKYSVTGLNGKITFDFKNQEALRLLSTILLKKDFDLDVELPVGKLVPTVPLRLNYLLWIEDLFNLNYDSKKKIKGIDIGTGASCIYPLLAAKKFQWSMVGTDINKDSIKNATKNIEKNNLQHLIRVLEVSEWDSLLPVAANDHYDFCMCNPPFHKFSNLNSDDDSNSDKGVNCEMYTVGGEVEFIQKIIQESETLKNSISIYTSMVGYKSSLGLLKNKLKAIGACAIAKAGFFQGQTARWGIAWTFQPDIKLKDFMPNKEFQKMKSQVKLRPPVSFNISDSYDSSTALAKLTKLLADLKMSISLLKSEKDENILFQADIKAYENTWTHQRRKRRMEQKSNDNKRQKTNDNLSNESDDEKVEQNLETSANINALFAATLVLRKTDDTLWIDMLHLDGNRDNSYQLFQFLKNRFV</sequence>
<feature type="binding site" evidence="6">
    <location>
        <position position="180"/>
    </location>
    <ligand>
        <name>S-adenosyl-L-methionine</name>
        <dbReference type="ChEBI" id="CHEBI:59789"/>
    </ligand>
</feature>
<dbReference type="PANTHER" id="PTHR13393">
    <property type="entry name" value="SAM-DEPENDENT METHYLTRANSFERASE"/>
    <property type="match status" value="1"/>
</dbReference>
<evidence type="ECO:0000256" key="7">
    <source>
        <dbReference type="SAM" id="MobiDB-lite"/>
    </source>
</evidence>
<dbReference type="PIRSF" id="PIRSF037350">
    <property type="entry name" value="Mtase_ZK1128_prd"/>
    <property type="match status" value="1"/>
</dbReference>
<dbReference type="Proteomes" id="UP000694846">
    <property type="component" value="Unplaced"/>
</dbReference>
<evidence type="ECO:0000256" key="6">
    <source>
        <dbReference type="PIRSR" id="PIRSR037350-1"/>
    </source>
</evidence>
<evidence type="ECO:0000313" key="9">
    <source>
        <dbReference type="RefSeq" id="XP_025411340.1"/>
    </source>
</evidence>
<evidence type="ECO:0000256" key="3">
    <source>
        <dbReference type="ARBA" id="ARBA00022679"/>
    </source>
</evidence>
<evidence type="ECO:0000256" key="1">
    <source>
        <dbReference type="ARBA" id="ARBA00005878"/>
    </source>
</evidence>
<evidence type="ECO:0000313" key="10">
    <source>
        <dbReference type="RefSeq" id="XP_025411341.1"/>
    </source>
</evidence>
<dbReference type="GeneID" id="112684188"/>
<dbReference type="PANTHER" id="PTHR13393:SF0">
    <property type="entry name" value="RNA N6-ADENOSINE-METHYLTRANSFERASE METTL16"/>
    <property type="match status" value="1"/>
</dbReference>
<feature type="compositionally biased region" description="Basic and acidic residues" evidence="7">
    <location>
        <begin position="366"/>
        <end position="377"/>
    </location>
</feature>
<dbReference type="EC" id="2.1.1.-" evidence="5"/>
<evidence type="ECO:0000256" key="5">
    <source>
        <dbReference type="PIRNR" id="PIRNR037350"/>
    </source>
</evidence>
<organism evidence="8 9">
    <name type="scientific">Sipha flava</name>
    <name type="common">yellow sugarcane aphid</name>
    <dbReference type="NCBI Taxonomy" id="143950"/>
    <lineage>
        <taxon>Eukaryota</taxon>
        <taxon>Metazoa</taxon>
        <taxon>Ecdysozoa</taxon>
        <taxon>Arthropoda</taxon>
        <taxon>Hexapoda</taxon>
        <taxon>Insecta</taxon>
        <taxon>Pterygota</taxon>
        <taxon>Neoptera</taxon>
        <taxon>Paraneoptera</taxon>
        <taxon>Hemiptera</taxon>
        <taxon>Sternorrhyncha</taxon>
        <taxon>Aphidomorpha</taxon>
        <taxon>Aphidoidea</taxon>
        <taxon>Aphididae</taxon>
        <taxon>Sipha</taxon>
    </lineage>
</organism>
<dbReference type="InterPro" id="IPR010286">
    <property type="entry name" value="METTL16/RlmF"/>
</dbReference>
<accession>A0A8B8FLW5</accession>
<reference evidence="9 10" key="1">
    <citation type="submission" date="2025-04" db="UniProtKB">
        <authorList>
            <consortium name="RefSeq"/>
        </authorList>
    </citation>
    <scope>IDENTIFICATION</scope>
    <source>
        <tissue evidence="9 10">Whole body</tissue>
    </source>
</reference>
<protein>
    <recommendedName>
        <fullName evidence="5">U6 small nuclear RNA (adenine-(43)-N(6))-methyltransferase</fullName>
        <ecNumber evidence="5">2.1.1.-</ecNumber>
    </recommendedName>
</protein>
<dbReference type="RefSeq" id="XP_025411341.1">
    <property type="nucleotide sequence ID" value="XM_025555556.1"/>
</dbReference>
<dbReference type="RefSeq" id="XP_025411340.1">
    <property type="nucleotide sequence ID" value="XM_025555555.1"/>
</dbReference>
<comment type="similarity">
    <text evidence="1 5">Belongs to the methyltransferase superfamily. METTL16/RlmF family.</text>
</comment>
<dbReference type="CDD" id="cd02440">
    <property type="entry name" value="AdoMet_MTases"/>
    <property type="match status" value="1"/>
</dbReference>
<keyword evidence="8" id="KW-1185">Reference proteome</keyword>
<dbReference type="Gene3D" id="3.40.50.150">
    <property type="entry name" value="Vaccinia Virus protein VP39"/>
    <property type="match status" value="1"/>
</dbReference>
<dbReference type="OrthoDB" id="514248at2759"/>
<dbReference type="SUPFAM" id="SSF53335">
    <property type="entry name" value="S-adenosyl-L-methionine-dependent methyltransferases"/>
    <property type="match status" value="1"/>
</dbReference>
<feature type="region of interest" description="Disordered" evidence="7">
    <location>
        <begin position="359"/>
        <end position="392"/>
    </location>
</feature>
<proteinExistence type="inferred from homology"/>
<name>A0A8B8FLW5_9HEMI</name>
<feature type="binding site" evidence="6">
    <location>
        <position position="132"/>
    </location>
    <ligand>
        <name>S-adenosyl-L-methionine</name>
        <dbReference type="ChEBI" id="CHEBI:59789"/>
    </ligand>
</feature>
<keyword evidence="4 6" id="KW-0949">S-adenosyl-L-methionine</keyword>
<dbReference type="AlphaFoldDB" id="A0A8B8FLW5"/>
<keyword evidence="2 5" id="KW-0489">Methyltransferase</keyword>
<evidence type="ECO:0000256" key="4">
    <source>
        <dbReference type="ARBA" id="ARBA00022691"/>
    </source>
</evidence>
<feature type="binding site" evidence="6">
    <location>
        <position position="82"/>
    </location>
    <ligand>
        <name>S-adenosyl-L-methionine</name>
        <dbReference type="ChEBI" id="CHEBI:59789"/>
    </ligand>
</feature>
<evidence type="ECO:0000313" key="8">
    <source>
        <dbReference type="Proteomes" id="UP000694846"/>
    </source>
</evidence>
<evidence type="ECO:0000256" key="2">
    <source>
        <dbReference type="ARBA" id="ARBA00022603"/>
    </source>
</evidence>
<dbReference type="GO" id="GO:0008168">
    <property type="term" value="F:methyltransferase activity"/>
    <property type="evidence" value="ECO:0007669"/>
    <property type="project" value="UniProtKB-UniRule"/>
</dbReference>